<dbReference type="PANTHER" id="PTHR11069">
    <property type="entry name" value="GLUCOSYLCERAMIDASE"/>
    <property type="match status" value="1"/>
</dbReference>
<dbReference type="EMBL" id="MCGH01000002">
    <property type="protein sequence ID" value="ODM07447.1"/>
    <property type="molecule type" value="Genomic_DNA"/>
</dbReference>
<evidence type="ECO:0000259" key="5">
    <source>
        <dbReference type="Pfam" id="PF02055"/>
    </source>
</evidence>
<dbReference type="Proteomes" id="UP000094067">
    <property type="component" value="Unassembled WGS sequence"/>
</dbReference>
<dbReference type="GO" id="GO:0004348">
    <property type="term" value="F:glucosylceramidase activity"/>
    <property type="evidence" value="ECO:0007669"/>
    <property type="project" value="InterPro"/>
</dbReference>
<evidence type="ECO:0000313" key="8">
    <source>
        <dbReference type="Proteomes" id="UP000094067"/>
    </source>
</evidence>
<dbReference type="PANTHER" id="PTHR11069:SF23">
    <property type="entry name" value="LYSOSOMAL ACID GLUCOSYLCERAMIDASE"/>
    <property type="match status" value="1"/>
</dbReference>
<dbReference type="Pfam" id="PF17189">
    <property type="entry name" value="Glyco_hydro_30C"/>
    <property type="match status" value="1"/>
</dbReference>
<dbReference type="Gene3D" id="3.20.20.80">
    <property type="entry name" value="Glycosidases"/>
    <property type="match status" value="1"/>
</dbReference>
<dbReference type="RefSeq" id="WP_069153096.1">
    <property type="nucleotide sequence ID" value="NZ_MCGH01000002.1"/>
</dbReference>
<dbReference type="Gene3D" id="2.60.40.1180">
    <property type="entry name" value="Golgi alpha-mannosidase II"/>
    <property type="match status" value="1"/>
</dbReference>
<dbReference type="InterPro" id="IPR013780">
    <property type="entry name" value="Glyco_hydro_b"/>
</dbReference>
<protein>
    <submittedName>
        <fullName evidence="7">O-Glycosyl hydrolase family 30</fullName>
    </submittedName>
</protein>
<comment type="caution">
    <text evidence="7">The sequence shown here is derived from an EMBL/GenBank/DDBJ whole genome shotgun (WGS) entry which is preliminary data.</text>
</comment>
<evidence type="ECO:0000256" key="2">
    <source>
        <dbReference type="ARBA" id="ARBA00022729"/>
    </source>
</evidence>
<keyword evidence="2" id="KW-0732">Signal</keyword>
<organism evidence="7 8">
    <name type="scientific">Eisenbergiella tayi</name>
    <dbReference type="NCBI Taxonomy" id="1432052"/>
    <lineage>
        <taxon>Bacteria</taxon>
        <taxon>Bacillati</taxon>
        <taxon>Bacillota</taxon>
        <taxon>Clostridia</taxon>
        <taxon>Lachnospirales</taxon>
        <taxon>Lachnospiraceae</taxon>
        <taxon>Eisenbergiella</taxon>
    </lineage>
</organism>
<evidence type="ECO:0000259" key="6">
    <source>
        <dbReference type="Pfam" id="PF17189"/>
    </source>
</evidence>
<dbReference type="InterPro" id="IPR033452">
    <property type="entry name" value="GH30_C"/>
</dbReference>
<dbReference type="PRINTS" id="PR00843">
    <property type="entry name" value="GLHYDRLASE30"/>
</dbReference>
<keyword evidence="3 4" id="KW-0378">Hydrolase</keyword>
<feature type="domain" description="Glycosyl hydrolase family 30 beta sandwich" evidence="6">
    <location>
        <begin position="421"/>
        <end position="481"/>
    </location>
</feature>
<comment type="similarity">
    <text evidence="1 4">Belongs to the glycosyl hydrolase 30 family.</text>
</comment>
<dbReference type="SUPFAM" id="SSF51445">
    <property type="entry name" value="(Trans)glycosidases"/>
    <property type="match status" value="1"/>
</dbReference>
<evidence type="ECO:0000256" key="4">
    <source>
        <dbReference type="RuleBase" id="RU361188"/>
    </source>
</evidence>
<dbReference type="GO" id="GO:0006680">
    <property type="term" value="P:glucosylceramide catabolic process"/>
    <property type="evidence" value="ECO:0007669"/>
    <property type="project" value="TreeGrafter"/>
</dbReference>
<evidence type="ECO:0000313" key="7">
    <source>
        <dbReference type="EMBL" id="ODM07447.1"/>
    </source>
</evidence>
<gene>
    <name evidence="7" type="ORF">BEI61_03337</name>
</gene>
<keyword evidence="4" id="KW-0326">Glycosidase</keyword>
<accession>A0A1E3AFP2</accession>
<feature type="domain" description="Glycosyl hydrolase family 30 TIM-barrel" evidence="5">
    <location>
        <begin position="52"/>
        <end position="351"/>
    </location>
</feature>
<dbReference type="InterPro" id="IPR001139">
    <property type="entry name" value="Glyco_hydro_30"/>
</dbReference>
<dbReference type="PATRIC" id="fig|1432052.4.peg.3718"/>
<evidence type="ECO:0000256" key="1">
    <source>
        <dbReference type="ARBA" id="ARBA00005382"/>
    </source>
</evidence>
<name>A0A1E3AFP2_9FIRM</name>
<dbReference type="AlphaFoldDB" id="A0A1E3AFP2"/>
<reference evidence="7 8" key="1">
    <citation type="submission" date="2016-07" db="EMBL/GenBank/DDBJ databases">
        <title>Characterization of isolates of Eisenbergiella tayi derived from blood cultures, using whole genome sequencing.</title>
        <authorList>
            <person name="Burdz T."/>
            <person name="Wiebe D."/>
            <person name="Huynh C."/>
            <person name="Bernard K."/>
        </authorList>
    </citation>
    <scope>NUCLEOTIDE SEQUENCE [LARGE SCALE GENOMIC DNA]</scope>
    <source>
        <strain evidence="7 8">NML 110608</strain>
    </source>
</reference>
<dbReference type="InterPro" id="IPR033453">
    <property type="entry name" value="Glyco_hydro_30_TIM-barrel"/>
</dbReference>
<evidence type="ECO:0000256" key="3">
    <source>
        <dbReference type="ARBA" id="ARBA00022801"/>
    </source>
</evidence>
<dbReference type="GO" id="GO:0016020">
    <property type="term" value="C:membrane"/>
    <property type="evidence" value="ECO:0007669"/>
    <property type="project" value="GOC"/>
</dbReference>
<proteinExistence type="inferred from homology"/>
<dbReference type="InterPro" id="IPR017853">
    <property type="entry name" value="GH"/>
</dbReference>
<dbReference type="Pfam" id="PF02055">
    <property type="entry name" value="Glyco_hydro_30"/>
    <property type="match status" value="1"/>
</dbReference>
<sequence length="483" mass="55744">MEQTIKVYLTQMGNNKKLQEQAGLRFEEDKPGNDGNEGNVLNVYDQVEYQEIMGFGGAFTQASAVNFMALSDSQRREVLEAYFDKEKGIGYNFCRLTINSCDFSTEMYSYDDTPEDYELKDFSIERDKEDVIPMVLAAKEKASDLRLFASPWSPPAWMKTNGKMDKGGFLRKECQDAWARYTARYIKAYEEEGIPIWGVTVQNEAKAEQGWESCHYEAGEERDFVTGYLKPVYEREGLGDKKIFFWDHNKERVVDRSLETLCSDRARAAFDGIAVHWYSGDHFGALDVTHRLFPEKLLIASEQCKGREELPWESGEAYAHDIMGDLNNWVGAWTDWNMLLDENGGPDHWLDEQLQWERITAKRQELGLEINWKDPRFQKLMKEEGIWFGESPILCDHGEKSLHYASSYYYIGHFSRFVKRGAKRIGSSVYTPGLEICAFRNPDGSKAVVAMNPGEQEKKTILRFHEKIAEYRIPAHSIVTFVF</sequence>